<dbReference type="EMBL" id="JALMLT010000005">
    <property type="protein sequence ID" value="MDT8760573.1"/>
    <property type="molecule type" value="Genomic_DNA"/>
</dbReference>
<evidence type="ECO:0000256" key="3">
    <source>
        <dbReference type="HAMAP-Rule" id="MF_00580"/>
    </source>
</evidence>
<dbReference type="PANTHER" id="PTHR10772:SF58">
    <property type="entry name" value="CO-CHAPERONIN GROES"/>
    <property type="match status" value="1"/>
</dbReference>
<dbReference type="NCBIfam" id="NF001531">
    <property type="entry name" value="PRK00364.2-2"/>
    <property type="match status" value="1"/>
</dbReference>
<dbReference type="Gene3D" id="2.30.33.40">
    <property type="entry name" value="GroES chaperonin"/>
    <property type="match status" value="1"/>
</dbReference>
<comment type="caution">
    <text evidence="5">The sequence shown here is derived from an EMBL/GenBank/DDBJ whole genome shotgun (WGS) entry which is preliminary data.</text>
</comment>
<comment type="function">
    <text evidence="3 4">Together with the chaperonin GroEL, plays an essential role in assisting protein folding. The GroEL-GroES system forms a nano-cage that allows encapsulation of the non-native substrate proteins and provides a physical environment optimized to promote and accelerate protein folding. GroES binds to the apical surface of the GroEL ring, thereby capping the opening of the GroEL channel.</text>
</comment>
<dbReference type="CDD" id="cd00320">
    <property type="entry name" value="cpn10"/>
    <property type="match status" value="1"/>
</dbReference>
<protein>
    <recommendedName>
        <fullName evidence="3">Co-chaperonin GroES</fullName>
    </recommendedName>
    <alternativeName>
        <fullName evidence="3">10 kDa chaperonin</fullName>
    </alternativeName>
    <alternativeName>
        <fullName evidence="3">Chaperonin-10</fullName>
        <shortName evidence="3">Cpn10</shortName>
    </alternativeName>
</protein>
<proteinExistence type="inferred from homology"/>
<dbReference type="PRINTS" id="PR00297">
    <property type="entry name" value="CHAPERONIN10"/>
</dbReference>
<dbReference type="SUPFAM" id="SSF50129">
    <property type="entry name" value="GroES-like"/>
    <property type="match status" value="1"/>
</dbReference>
<evidence type="ECO:0000256" key="4">
    <source>
        <dbReference type="RuleBase" id="RU000535"/>
    </source>
</evidence>
<evidence type="ECO:0000313" key="5">
    <source>
        <dbReference type="EMBL" id="MDT8760573.1"/>
    </source>
</evidence>
<dbReference type="Pfam" id="PF00166">
    <property type="entry name" value="Cpn10"/>
    <property type="match status" value="1"/>
</dbReference>
<dbReference type="NCBIfam" id="NF001527">
    <property type="entry name" value="PRK00364.1-2"/>
    <property type="match status" value="1"/>
</dbReference>
<comment type="subcellular location">
    <subcellularLocation>
        <location evidence="3">Cytoplasm</location>
    </subcellularLocation>
</comment>
<reference evidence="5" key="1">
    <citation type="submission" date="2022-04" db="EMBL/GenBank/DDBJ databases">
        <title>Tomato heritable bacteria conferring resistance against bacterial wilt.</title>
        <authorList>
            <person name="Yin J."/>
        </authorList>
    </citation>
    <scope>NUCLEOTIDE SEQUENCE</scope>
    <source>
        <strain evidence="5">Cra20</strain>
    </source>
</reference>
<evidence type="ECO:0000256" key="1">
    <source>
        <dbReference type="ARBA" id="ARBA00006975"/>
    </source>
</evidence>
<dbReference type="SMART" id="SM00883">
    <property type="entry name" value="Cpn10"/>
    <property type="match status" value="1"/>
</dbReference>
<keyword evidence="3" id="KW-0963">Cytoplasm</keyword>
<dbReference type="NCBIfam" id="NF001533">
    <property type="entry name" value="PRK00364.2-4"/>
    <property type="match status" value="1"/>
</dbReference>
<dbReference type="NCBIfam" id="NF001534">
    <property type="entry name" value="PRK00364.2-5"/>
    <property type="match status" value="1"/>
</dbReference>
<evidence type="ECO:0000256" key="2">
    <source>
        <dbReference type="ARBA" id="ARBA00023186"/>
    </source>
</evidence>
<dbReference type="InterPro" id="IPR018369">
    <property type="entry name" value="Chaprnonin_Cpn10_CS"/>
</dbReference>
<comment type="subunit">
    <text evidence="3">Heptamer of 7 subunits arranged in a ring. Interacts with the chaperonin GroEL.</text>
</comment>
<comment type="similarity">
    <text evidence="1 3 4">Belongs to the GroES chaperonin family.</text>
</comment>
<gene>
    <name evidence="3 5" type="primary">groES</name>
    <name evidence="3" type="synonym">groS</name>
    <name evidence="5" type="ORF">MZO42_17870</name>
</gene>
<keyword evidence="2 3" id="KW-0143">Chaperone</keyword>
<dbReference type="HAMAP" id="MF_00580">
    <property type="entry name" value="CH10"/>
    <property type="match status" value="1"/>
</dbReference>
<dbReference type="InterPro" id="IPR011032">
    <property type="entry name" value="GroES-like_sf"/>
</dbReference>
<organism evidence="5">
    <name type="scientific">Sphingomonas psychrotolerans</name>
    <dbReference type="NCBI Taxonomy" id="1327635"/>
    <lineage>
        <taxon>Bacteria</taxon>
        <taxon>Pseudomonadati</taxon>
        <taxon>Pseudomonadota</taxon>
        <taxon>Alphaproteobacteria</taxon>
        <taxon>Sphingomonadales</taxon>
        <taxon>Sphingomonadaceae</taxon>
        <taxon>Sphingomonas</taxon>
    </lineage>
</organism>
<dbReference type="PROSITE" id="PS00681">
    <property type="entry name" value="CHAPERONINS_CPN10"/>
    <property type="match status" value="1"/>
</dbReference>
<name>A0ABU3N7T5_9SPHN</name>
<sequence>MHFRPLHDRVVVRRIEAEEKTSGGIIIPDTAKEKPQEGEVVAVGQGARDDSGKLVELTVKAGDRVLFGKWSGTEVRIDGEELLIMKESDILGVIEQAVPLKQAA</sequence>
<accession>A0ABU3N7T5</accession>
<dbReference type="NCBIfam" id="NF001529">
    <property type="entry name" value="PRK00364.1-5"/>
    <property type="match status" value="1"/>
</dbReference>
<dbReference type="InterPro" id="IPR037124">
    <property type="entry name" value="Chaperonin_GroES_sf"/>
</dbReference>
<dbReference type="PANTHER" id="PTHR10772">
    <property type="entry name" value="10 KDA HEAT SHOCK PROTEIN"/>
    <property type="match status" value="1"/>
</dbReference>
<dbReference type="InterPro" id="IPR020818">
    <property type="entry name" value="Chaperonin_GroES"/>
</dbReference>